<dbReference type="SMART" id="SM00984">
    <property type="entry name" value="UDPG_MGDP_dh_C"/>
    <property type="match status" value="1"/>
</dbReference>
<evidence type="ECO:0000256" key="2">
    <source>
        <dbReference type="ARBA" id="ARBA00006601"/>
    </source>
</evidence>
<reference evidence="14 15" key="1">
    <citation type="submission" date="2019-07" db="EMBL/GenBank/DDBJ databases">
        <title>Genomic Encyclopedia of Archaeal and Bacterial Type Strains, Phase II (KMG-II): from individual species to whole genera.</title>
        <authorList>
            <person name="Goeker M."/>
        </authorList>
    </citation>
    <scope>NUCLEOTIDE SEQUENCE [LARGE SCALE GENOMIC DNA]</scope>
    <source>
        <strain evidence="14 15">ATCC BAA-1139</strain>
    </source>
</reference>
<dbReference type="PANTHER" id="PTHR43750">
    <property type="entry name" value="UDP-GLUCOSE 6-DEHYDROGENASE TUAD"/>
    <property type="match status" value="1"/>
</dbReference>
<dbReference type="GO" id="GO:0000271">
    <property type="term" value="P:polysaccharide biosynthetic process"/>
    <property type="evidence" value="ECO:0007669"/>
    <property type="project" value="InterPro"/>
</dbReference>
<feature type="binding site" evidence="12">
    <location>
        <position position="121"/>
    </location>
    <ligand>
        <name>NAD(+)</name>
        <dbReference type="ChEBI" id="CHEBI:57540"/>
    </ligand>
</feature>
<evidence type="ECO:0000256" key="6">
    <source>
        <dbReference type="ARBA" id="ARBA00023027"/>
    </source>
</evidence>
<dbReference type="UniPathway" id="UPA00038">
    <property type="reaction ID" value="UER00491"/>
</dbReference>
<dbReference type="GO" id="GO:0003979">
    <property type="term" value="F:UDP-glucose 6-dehydrogenase activity"/>
    <property type="evidence" value="ECO:0007669"/>
    <property type="project" value="UniProtKB-EC"/>
</dbReference>
<dbReference type="GO" id="GO:0006065">
    <property type="term" value="P:UDP-glucuronate biosynthetic process"/>
    <property type="evidence" value="ECO:0007669"/>
    <property type="project" value="UniProtKB-UniPathway"/>
</dbReference>
<feature type="binding site" evidence="11">
    <location>
        <begin position="255"/>
        <end position="259"/>
    </location>
    <ligand>
        <name>substrate</name>
    </ligand>
</feature>
<evidence type="ECO:0000256" key="7">
    <source>
        <dbReference type="ARBA" id="ARBA00047473"/>
    </source>
</evidence>
<dbReference type="PIRSF" id="PIRSF500134">
    <property type="entry name" value="UDPglc_DH_bac"/>
    <property type="match status" value="1"/>
</dbReference>
<evidence type="ECO:0000256" key="1">
    <source>
        <dbReference type="ARBA" id="ARBA00004701"/>
    </source>
</evidence>
<feature type="binding site" evidence="12">
    <location>
        <position position="35"/>
    </location>
    <ligand>
        <name>NAD(+)</name>
        <dbReference type="ChEBI" id="CHEBI:57540"/>
    </ligand>
</feature>
<feature type="binding site" evidence="12">
    <location>
        <position position="269"/>
    </location>
    <ligand>
        <name>NAD(+)</name>
        <dbReference type="ChEBI" id="CHEBI:57540"/>
    </ligand>
</feature>
<dbReference type="Proteomes" id="UP000319449">
    <property type="component" value="Unassembled WGS sequence"/>
</dbReference>
<organism evidence="14 15">
    <name type="scientific">Geobacter argillaceus</name>
    <dbReference type="NCBI Taxonomy" id="345631"/>
    <lineage>
        <taxon>Bacteria</taxon>
        <taxon>Pseudomonadati</taxon>
        <taxon>Thermodesulfobacteriota</taxon>
        <taxon>Desulfuromonadia</taxon>
        <taxon>Geobacterales</taxon>
        <taxon>Geobacteraceae</taxon>
        <taxon>Geobacter</taxon>
    </lineage>
</organism>
<feature type="binding site" evidence="12">
    <location>
        <position position="339"/>
    </location>
    <ligand>
        <name>NAD(+)</name>
        <dbReference type="ChEBI" id="CHEBI:57540"/>
    </ligand>
</feature>
<feature type="binding site" evidence="12">
    <location>
        <position position="158"/>
    </location>
    <ligand>
        <name>NAD(+)</name>
        <dbReference type="ChEBI" id="CHEBI:57540"/>
    </ligand>
</feature>
<dbReference type="AlphaFoldDB" id="A0A562VNL2"/>
<feature type="binding site" evidence="11">
    <location>
        <position position="332"/>
    </location>
    <ligand>
        <name>substrate</name>
    </ligand>
</feature>
<comment type="catalytic activity">
    <reaction evidence="7 9">
        <text>UDP-alpha-D-glucose + 2 NAD(+) + H2O = UDP-alpha-D-glucuronate + 2 NADH + 3 H(+)</text>
        <dbReference type="Rhea" id="RHEA:23596"/>
        <dbReference type="ChEBI" id="CHEBI:15377"/>
        <dbReference type="ChEBI" id="CHEBI:15378"/>
        <dbReference type="ChEBI" id="CHEBI:57540"/>
        <dbReference type="ChEBI" id="CHEBI:57945"/>
        <dbReference type="ChEBI" id="CHEBI:58052"/>
        <dbReference type="ChEBI" id="CHEBI:58885"/>
        <dbReference type="EC" id="1.1.1.22"/>
    </reaction>
</comment>
<dbReference type="Pfam" id="PF00984">
    <property type="entry name" value="UDPG_MGDP_dh"/>
    <property type="match status" value="1"/>
</dbReference>
<dbReference type="RefSeq" id="WP_145021510.1">
    <property type="nucleotide sequence ID" value="NZ_VLLN01000009.1"/>
</dbReference>
<dbReference type="InterPro" id="IPR028357">
    <property type="entry name" value="UDPglc_DH_bac"/>
</dbReference>
<evidence type="ECO:0000313" key="15">
    <source>
        <dbReference type="Proteomes" id="UP000319449"/>
    </source>
</evidence>
<feature type="binding site" evidence="11">
    <location>
        <begin position="155"/>
        <end position="158"/>
    </location>
    <ligand>
        <name>substrate</name>
    </ligand>
</feature>
<dbReference type="Pfam" id="PF03721">
    <property type="entry name" value="UDPG_MGDP_dh_N"/>
    <property type="match status" value="1"/>
</dbReference>
<evidence type="ECO:0000256" key="10">
    <source>
        <dbReference type="PIRSR" id="PIRSR500134-1"/>
    </source>
</evidence>
<dbReference type="InterPro" id="IPR014027">
    <property type="entry name" value="UDP-Glc/GDP-Man_DH_C"/>
</dbReference>
<evidence type="ECO:0000259" key="13">
    <source>
        <dbReference type="SMART" id="SM00984"/>
    </source>
</evidence>
<dbReference type="InterPro" id="IPR008927">
    <property type="entry name" value="6-PGluconate_DH-like_C_sf"/>
</dbReference>
<dbReference type="GO" id="GO:0051287">
    <property type="term" value="F:NAD binding"/>
    <property type="evidence" value="ECO:0007669"/>
    <property type="project" value="InterPro"/>
</dbReference>
<dbReference type="InterPro" id="IPR036220">
    <property type="entry name" value="UDP-Glc/GDP-Man_DH_C_sf"/>
</dbReference>
<dbReference type="InterPro" id="IPR001732">
    <property type="entry name" value="UDP-Glc/GDP-Man_DH_N"/>
</dbReference>
<feature type="binding site" evidence="12">
    <location>
        <position position="86"/>
    </location>
    <ligand>
        <name>NAD(+)</name>
        <dbReference type="ChEBI" id="CHEBI:57540"/>
    </ligand>
</feature>
<feature type="active site" description="Nucleophile" evidence="10">
    <location>
        <position position="266"/>
    </location>
</feature>
<evidence type="ECO:0000256" key="12">
    <source>
        <dbReference type="PIRSR" id="PIRSR500134-3"/>
    </source>
</evidence>
<feature type="binding site" evidence="11">
    <location>
        <position position="210"/>
    </location>
    <ligand>
        <name>substrate</name>
    </ligand>
</feature>
<dbReference type="PANTHER" id="PTHR43750:SF3">
    <property type="entry name" value="UDP-GLUCOSE 6-DEHYDROGENASE TUAD"/>
    <property type="match status" value="1"/>
</dbReference>
<evidence type="ECO:0000256" key="4">
    <source>
        <dbReference type="ARBA" id="ARBA00015132"/>
    </source>
</evidence>
<keyword evidence="15" id="KW-1185">Reference proteome</keyword>
<comment type="function">
    <text evidence="8">Catalyzes the conversion of UDP-glucose into UDP-glucuronate, one of the precursors of teichuronic acid.</text>
</comment>
<name>A0A562VNL2_9BACT</name>
<protein>
    <recommendedName>
        <fullName evidence="4 9">UDP-glucose 6-dehydrogenase</fullName>
        <ecNumber evidence="3 9">1.1.1.22</ecNumber>
    </recommendedName>
</protein>
<dbReference type="SUPFAM" id="SSF51735">
    <property type="entry name" value="NAD(P)-binding Rossmann-fold domains"/>
    <property type="match status" value="1"/>
</dbReference>
<dbReference type="NCBIfam" id="TIGR03026">
    <property type="entry name" value="NDP-sugDHase"/>
    <property type="match status" value="1"/>
</dbReference>
<dbReference type="FunFam" id="1.20.5.100:FF:000001">
    <property type="entry name" value="UDP-glucose 6-dehydrogenase"/>
    <property type="match status" value="1"/>
</dbReference>
<evidence type="ECO:0000256" key="5">
    <source>
        <dbReference type="ARBA" id="ARBA00023002"/>
    </source>
</evidence>
<proteinExistence type="inferred from homology"/>
<dbReference type="PROSITE" id="PS51257">
    <property type="entry name" value="PROKAR_LIPOPROTEIN"/>
    <property type="match status" value="1"/>
</dbReference>
<accession>A0A562VNL2</accession>
<dbReference type="SUPFAM" id="SSF48179">
    <property type="entry name" value="6-phosphogluconate dehydrogenase C-terminal domain-like"/>
    <property type="match status" value="1"/>
</dbReference>
<evidence type="ECO:0000256" key="3">
    <source>
        <dbReference type="ARBA" id="ARBA00012954"/>
    </source>
</evidence>
<feature type="domain" description="UDP-glucose/GDP-mannose dehydrogenase C-terminal" evidence="13">
    <location>
        <begin position="325"/>
        <end position="427"/>
    </location>
</feature>
<dbReference type="Gene3D" id="1.20.5.100">
    <property type="entry name" value="Cytochrome c1, transmembrane anchor, C-terminal"/>
    <property type="match status" value="1"/>
</dbReference>
<evidence type="ECO:0000313" key="14">
    <source>
        <dbReference type="EMBL" id="TWJ19392.1"/>
    </source>
</evidence>
<keyword evidence="6 9" id="KW-0520">NAD</keyword>
<feature type="binding site" evidence="12">
    <location>
        <position position="30"/>
    </location>
    <ligand>
        <name>NAD(+)</name>
        <dbReference type="ChEBI" id="CHEBI:57540"/>
    </ligand>
</feature>
<evidence type="ECO:0000256" key="8">
    <source>
        <dbReference type="ARBA" id="ARBA00053241"/>
    </source>
</evidence>
<comment type="pathway">
    <text evidence="1">Nucleotide-sugar biosynthesis; UDP-alpha-D-glucuronate biosynthesis; UDP-alpha-D-glucuronate from UDP-alpha-D-glucose: step 1/1.</text>
</comment>
<dbReference type="Pfam" id="PF03720">
    <property type="entry name" value="UDPG_MGDP_dh_C"/>
    <property type="match status" value="1"/>
</dbReference>
<feature type="binding site" evidence="11">
    <location>
        <position position="263"/>
    </location>
    <ligand>
        <name>substrate</name>
    </ligand>
</feature>
<gene>
    <name evidence="14" type="ORF">JN12_01808</name>
</gene>
<dbReference type="InterPro" id="IPR017476">
    <property type="entry name" value="UDP-Glc/GDP-Man"/>
</dbReference>
<dbReference type="Gene3D" id="3.40.50.720">
    <property type="entry name" value="NAD(P)-binding Rossmann-like Domain"/>
    <property type="match status" value="2"/>
</dbReference>
<comment type="similarity">
    <text evidence="2 9">Belongs to the UDP-glucose/GDP-mannose dehydrogenase family.</text>
</comment>
<keyword evidence="5 9" id="KW-0560">Oxidoreductase</keyword>
<dbReference type="InterPro" id="IPR036291">
    <property type="entry name" value="NAD(P)-bd_dom_sf"/>
</dbReference>
<dbReference type="InterPro" id="IPR014026">
    <property type="entry name" value="UDP-Glc/GDP-Man_DH_dimer"/>
</dbReference>
<dbReference type="EMBL" id="VLLN01000009">
    <property type="protein sequence ID" value="TWJ19392.1"/>
    <property type="molecule type" value="Genomic_DNA"/>
</dbReference>
<evidence type="ECO:0000256" key="11">
    <source>
        <dbReference type="PIRSR" id="PIRSR500134-2"/>
    </source>
</evidence>
<dbReference type="OrthoDB" id="9803238at2"/>
<evidence type="ECO:0000256" key="9">
    <source>
        <dbReference type="PIRNR" id="PIRNR000124"/>
    </source>
</evidence>
<sequence length="451" mass="49603">MKICVIGSGYVGLVAGACFAESGNSVICVDVDEAKIEGLKKGIIPIYEPGLKEMVLRNCEEGRLSFTTDLAEALKVSLINFIAVGTPPGEDGSADLQYVLAVARGIGRHMEGFKIIVDKSTVPVGTADKVRAAVKEELDNRKVSIEFDVVSNPEFLKEGAAIEDFMKPDRVVIGTDNVRTAEIMKELYDPFMRKQNRMIVMDIRSAEMTKYAANAMLATRISFMNQIANLCERMGADVSAVREGIGSDSRIGYDFLFPGPGYGGSCFPKDVKALVRTAEECSCDFLLLKAVEEVNERQKQVLADKLLRILGSGDPEKPLSGRTIACWGLSFKPRTDDMREAPSLTVIERLLAMGAAVRAHDPEALKEAKRYFGDRITYSTNQYEILADCDALVIITDWNEYRNPDFERVKAALKSPIVVDGRNLYKPDRMQSAGFRYVPLGRNGNSCCGEG</sequence>
<dbReference type="PIRSF" id="PIRSF000124">
    <property type="entry name" value="UDPglc_GDPman_dh"/>
    <property type="match status" value="1"/>
</dbReference>
<dbReference type="SUPFAM" id="SSF52413">
    <property type="entry name" value="UDP-glucose/GDP-mannose dehydrogenase C-terminal domain"/>
    <property type="match status" value="1"/>
</dbReference>
<comment type="caution">
    <text evidence="14">The sequence shown here is derived from an EMBL/GenBank/DDBJ whole genome shotgun (WGS) entry which is preliminary data.</text>
</comment>
<dbReference type="EC" id="1.1.1.22" evidence="3 9"/>